<feature type="transmembrane region" description="Helical" evidence="2">
    <location>
        <begin position="476"/>
        <end position="493"/>
    </location>
</feature>
<dbReference type="Pfam" id="PF00990">
    <property type="entry name" value="GGDEF"/>
    <property type="match status" value="1"/>
</dbReference>
<dbReference type="Gene3D" id="3.30.450.20">
    <property type="entry name" value="PAS domain"/>
    <property type="match status" value="1"/>
</dbReference>
<evidence type="ECO:0000256" key="2">
    <source>
        <dbReference type="SAM" id="Phobius"/>
    </source>
</evidence>
<dbReference type="EMBL" id="CP027669">
    <property type="protein sequence ID" value="AVO40150.1"/>
    <property type="molecule type" value="Genomic_DNA"/>
</dbReference>
<dbReference type="InterPro" id="IPR035965">
    <property type="entry name" value="PAS-like_dom_sf"/>
</dbReference>
<reference evidence="5 6" key="1">
    <citation type="submission" date="2018-03" db="EMBL/GenBank/DDBJ databases">
        <title>Genome sequencing of Simplicispira sp.</title>
        <authorList>
            <person name="Kim S.-J."/>
            <person name="Heo J."/>
            <person name="Kwon S.-W."/>
        </authorList>
    </citation>
    <scope>NUCLEOTIDE SEQUENCE [LARGE SCALE GENOMIC DNA]</scope>
    <source>
        <strain evidence="5 6">SC1-8</strain>
    </source>
</reference>
<evidence type="ECO:0000256" key="1">
    <source>
        <dbReference type="SAM" id="MobiDB-lite"/>
    </source>
</evidence>
<dbReference type="SMART" id="SM00052">
    <property type="entry name" value="EAL"/>
    <property type="match status" value="1"/>
</dbReference>
<evidence type="ECO:0000259" key="4">
    <source>
        <dbReference type="PROSITE" id="PS50887"/>
    </source>
</evidence>
<accession>A0A2S0MW79</accession>
<dbReference type="FunFam" id="3.20.20.450:FF:000001">
    <property type="entry name" value="Cyclic di-GMP phosphodiesterase yahA"/>
    <property type="match status" value="1"/>
</dbReference>
<dbReference type="CDD" id="cd01948">
    <property type="entry name" value="EAL"/>
    <property type="match status" value="1"/>
</dbReference>
<dbReference type="SUPFAM" id="SSF141868">
    <property type="entry name" value="EAL domain-like"/>
    <property type="match status" value="1"/>
</dbReference>
<dbReference type="SUPFAM" id="SSF55073">
    <property type="entry name" value="Nucleotide cyclase"/>
    <property type="match status" value="1"/>
</dbReference>
<feature type="region of interest" description="Disordered" evidence="1">
    <location>
        <begin position="35"/>
        <end position="89"/>
    </location>
</feature>
<evidence type="ECO:0008006" key="7">
    <source>
        <dbReference type="Google" id="ProtNLM"/>
    </source>
</evidence>
<evidence type="ECO:0000313" key="5">
    <source>
        <dbReference type="EMBL" id="AVO40150.1"/>
    </source>
</evidence>
<protein>
    <recommendedName>
        <fullName evidence="7">EAL domain-containing protein</fullName>
    </recommendedName>
</protein>
<feature type="domain" description="GGDEF" evidence="4">
    <location>
        <begin position="690"/>
        <end position="827"/>
    </location>
</feature>
<dbReference type="Gene3D" id="3.20.20.450">
    <property type="entry name" value="EAL domain"/>
    <property type="match status" value="1"/>
</dbReference>
<dbReference type="InterPro" id="IPR000160">
    <property type="entry name" value="GGDEF_dom"/>
</dbReference>
<dbReference type="PANTHER" id="PTHR44757:SF2">
    <property type="entry name" value="BIOFILM ARCHITECTURE MAINTENANCE PROTEIN MBAA"/>
    <property type="match status" value="1"/>
</dbReference>
<dbReference type="PROSITE" id="PS50887">
    <property type="entry name" value="GGDEF"/>
    <property type="match status" value="1"/>
</dbReference>
<dbReference type="AlphaFoldDB" id="A0A2S0MW79"/>
<name>A0A2S0MW79_9BURK</name>
<dbReference type="InterPro" id="IPR035919">
    <property type="entry name" value="EAL_sf"/>
</dbReference>
<dbReference type="PANTHER" id="PTHR44757">
    <property type="entry name" value="DIGUANYLATE CYCLASE DGCP"/>
    <property type="match status" value="1"/>
</dbReference>
<evidence type="ECO:0000259" key="3">
    <source>
        <dbReference type="PROSITE" id="PS50883"/>
    </source>
</evidence>
<feature type="domain" description="EAL" evidence="3">
    <location>
        <begin position="836"/>
        <end position="1086"/>
    </location>
</feature>
<dbReference type="SUPFAM" id="SSF55785">
    <property type="entry name" value="PYP-like sensor domain (PAS domain)"/>
    <property type="match status" value="1"/>
</dbReference>
<dbReference type="CDD" id="cd01949">
    <property type="entry name" value="GGDEF"/>
    <property type="match status" value="1"/>
</dbReference>
<organism evidence="5 6">
    <name type="scientific">Simplicispira suum</name>
    <dbReference type="NCBI Taxonomy" id="2109915"/>
    <lineage>
        <taxon>Bacteria</taxon>
        <taxon>Pseudomonadati</taxon>
        <taxon>Pseudomonadota</taxon>
        <taxon>Betaproteobacteria</taxon>
        <taxon>Burkholderiales</taxon>
        <taxon>Comamonadaceae</taxon>
        <taxon>Simplicispira</taxon>
    </lineage>
</organism>
<dbReference type="SMART" id="SM00267">
    <property type="entry name" value="GGDEF"/>
    <property type="match status" value="1"/>
</dbReference>
<dbReference type="Proteomes" id="UP000239326">
    <property type="component" value="Chromosome"/>
</dbReference>
<dbReference type="Pfam" id="PF05226">
    <property type="entry name" value="CHASE2"/>
    <property type="match status" value="1"/>
</dbReference>
<proteinExistence type="predicted"/>
<dbReference type="Pfam" id="PF08448">
    <property type="entry name" value="PAS_4"/>
    <property type="match status" value="1"/>
</dbReference>
<dbReference type="SMART" id="SM01080">
    <property type="entry name" value="CHASE2"/>
    <property type="match status" value="1"/>
</dbReference>
<dbReference type="NCBIfam" id="TIGR00254">
    <property type="entry name" value="GGDEF"/>
    <property type="match status" value="1"/>
</dbReference>
<dbReference type="InterPro" id="IPR029787">
    <property type="entry name" value="Nucleotide_cyclase"/>
</dbReference>
<sequence length="1086" mass="116777">MARGGHSPHEGPRPLGRCPAISPCTAWPWGRHSHAPGWQPDPSLDGPTPNCPLPPAGGARRNFRRPTDRYRNGCSPVQPEGSAARPTPCAGAGYRHRRLYGSVGRYTNLCGSRPSAQSLAGVDFSSHPTAGRSLNSLPAPHGGRASHWLPSRWEHAVQRAAWWLAGTATALVLSWLNPTAVQRLDLLAYDLLLPTITASAQPPAVVAIDDSSLAALGRWPWPREVHAQMIDRLHQAGASAIGMAVLFTEPDARNPASDAALAAAIARQGHVVLAVAPAQQPSGQIAAVPLAPSLVLANTKTPPGLGHVDVEVDLDGQARRIHLMAGNSRADTPALSLAVLQQVSPSPVGDRLLPTNISPRLATTWVREHEVLLPQVRGLPTLSFAQVLSTPQALDMVRDRVVFVGITASGLGGELTTPLAGSHATLPSVMYHAQAFEALRSQRWISQAPAPLALLLAVLTVSGVALVPVRQGRHMMRVSALLALPLLISAGVLLATSIWLPPAIATLAVAVALGFWLMRKLRVMNRQLLRTRQHALSTLHAIDEAVITIDARLHTIRFANPAAQLHAPGQTLLGQPLHTAYPLTEDSMERLVVAIFECLGRGCRVHVREPLNLAAPGGGRVLQATASPLRSPEGALDGAVLVFADVTHSVAAARALDFAAHHDALTGLANRALLHERLNVALSRIQRSGGSLAVLFLDLNRFKYINDNLGHRAGDEVLRVMARRLSTLCRGTDTVARWGGDEFVLLLEDVDGHEGAAAAAAKVVDAMALDVVLDASFGDITLPSAGSVGVVLAPQDSMDLDALLSMADMAMYRAKAQPRACFQFWSNDINTRMHKRLTLEMDLRQALRDDLLVLHYQPQFSLTTQRMVGMEALMRWQRTPEQLVMPIGFIQIAEECGLIVDMGAWAVLHAARQVALWLRAGLTPVPIAVNVSARQCLNRDLVQVVRLALQETGIPPQLLSLEITETTAMSDADQVIGLLQDIRALGVRLAVDDFGTGYSSLAHLKRFPIDEIKIDRSFVSDIATDKDSAAIVRATIALAHSMGLQVVAEGVETEEQSRYLAGQHCDVAQGYLFGRPEPIEVATRWM</sequence>
<keyword evidence="2" id="KW-0812">Transmembrane</keyword>
<keyword evidence="2" id="KW-0472">Membrane</keyword>
<dbReference type="InterPro" id="IPR013656">
    <property type="entry name" value="PAS_4"/>
</dbReference>
<feature type="transmembrane region" description="Helical" evidence="2">
    <location>
        <begin position="450"/>
        <end position="469"/>
    </location>
</feature>
<gene>
    <name evidence="5" type="ORF">C6571_01565</name>
</gene>
<evidence type="ECO:0000313" key="6">
    <source>
        <dbReference type="Proteomes" id="UP000239326"/>
    </source>
</evidence>
<dbReference type="InterPro" id="IPR043128">
    <property type="entry name" value="Rev_trsase/Diguanyl_cyclase"/>
</dbReference>
<dbReference type="InterPro" id="IPR001633">
    <property type="entry name" value="EAL_dom"/>
</dbReference>
<dbReference type="InterPro" id="IPR007890">
    <property type="entry name" value="CHASE2"/>
</dbReference>
<dbReference type="Gene3D" id="3.30.70.270">
    <property type="match status" value="1"/>
</dbReference>
<dbReference type="InterPro" id="IPR052155">
    <property type="entry name" value="Biofilm_reg_signaling"/>
</dbReference>
<dbReference type="PROSITE" id="PS50883">
    <property type="entry name" value="EAL"/>
    <property type="match status" value="1"/>
</dbReference>
<dbReference type="KEGG" id="simp:C6571_01565"/>
<keyword evidence="2" id="KW-1133">Transmembrane helix</keyword>
<keyword evidence="6" id="KW-1185">Reference proteome</keyword>
<dbReference type="Pfam" id="PF00563">
    <property type="entry name" value="EAL"/>
    <property type="match status" value="1"/>
</dbReference>